<feature type="domain" description="HD" evidence="4">
    <location>
        <begin position="98"/>
        <end position="252"/>
    </location>
</feature>
<keyword evidence="1 2" id="KW-0378">Hydrolase</keyword>
<evidence type="ECO:0000313" key="6">
    <source>
        <dbReference type="Proteomes" id="UP001501461"/>
    </source>
</evidence>
<dbReference type="RefSeq" id="WP_343957539.1">
    <property type="nucleotide sequence ID" value="NZ_BAAAMN010000029.1"/>
</dbReference>
<comment type="caution">
    <text evidence="5">The sequence shown here is derived from an EMBL/GenBank/DDBJ whole genome shotgun (WGS) entry which is preliminary data.</text>
</comment>
<dbReference type="SMART" id="SM00471">
    <property type="entry name" value="HDc"/>
    <property type="match status" value="1"/>
</dbReference>
<dbReference type="Proteomes" id="UP001501461">
    <property type="component" value="Unassembled WGS sequence"/>
</dbReference>
<evidence type="ECO:0000259" key="4">
    <source>
        <dbReference type="PROSITE" id="PS51831"/>
    </source>
</evidence>
<dbReference type="NCBIfam" id="NF002829">
    <property type="entry name" value="PRK03007.1"/>
    <property type="match status" value="1"/>
</dbReference>
<dbReference type="PANTHER" id="PTHR11373:SF32">
    <property type="entry name" value="DEOXYGUANOSINETRIPHOSPHATE TRIPHOSPHOHYDROLASE"/>
    <property type="match status" value="1"/>
</dbReference>
<comment type="similarity">
    <text evidence="2">Belongs to the dGTPase family. Type 2 subfamily.</text>
</comment>
<dbReference type="EMBL" id="BAAAMN010000029">
    <property type="protein sequence ID" value="GAA2036921.1"/>
    <property type="molecule type" value="Genomic_DNA"/>
</dbReference>
<dbReference type="HAMAP" id="MF_01212">
    <property type="entry name" value="dGTPase_type2"/>
    <property type="match status" value="1"/>
</dbReference>
<keyword evidence="6" id="KW-1185">Reference proteome</keyword>
<gene>
    <name evidence="5" type="ORF">GCM10009720_16880</name>
</gene>
<dbReference type="InterPro" id="IPR006261">
    <property type="entry name" value="dGTPase"/>
</dbReference>
<dbReference type="CDD" id="cd00077">
    <property type="entry name" value="HDc"/>
    <property type="match status" value="1"/>
</dbReference>
<dbReference type="InterPro" id="IPR026875">
    <property type="entry name" value="PHydrolase_assoc_dom"/>
</dbReference>
<dbReference type="InterPro" id="IPR006674">
    <property type="entry name" value="HD_domain"/>
</dbReference>
<reference evidence="6" key="1">
    <citation type="journal article" date="2019" name="Int. J. Syst. Evol. Microbiol.">
        <title>The Global Catalogue of Microorganisms (GCM) 10K type strain sequencing project: providing services to taxonomists for standard genome sequencing and annotation.</title>
        <authorList>
            <consortium name="The Broad Institute Genomics Platform"/>
            <consortium name="The Broad Institute Genome Sequencing Center for Infectious Disease"/>
            <person name="Wu L."/>
            <person name="Ma J."/>
        </authorList>
    </citation>
    <scope>NUCLEOTIDE SEQUENCE [LARGE SCALE GENOMIC DNA]</scope>
    <source>
        <strain evidence="6">JCM 13595</strain>
    </source>
</reference>
<dbReference type="NCBIfam" id="TIGR01353">
    <property type="entry name" value="dGTP_triPase"/>
    <property type="match status" value="1"/>
</dbReference>
<proteinExistence type="inferred from homology"/>
<evidence type="ECO:0000256" key="1">
    <source>
        <dbReference type="ARBA" id="ARBA00022801"/>
    </source>
</evidence>
<sequence>MSTTGQGANEHRVNLPQNTQQPSLFWPQHRPPYAGEATQTPGYHLWDMARWVPEPKKSTYRSDFERDRARILHSAALRRLAAKTQVVSPGDDDFIRNRLTHSLEVAQVGREFGRSLGCDPDVVDAACLSHDLGHPPFGHNGEKALNEAAASIGGFEGNAQTLRLLSRLEAKKLTDDGVPAGLNLTRATLDAATKYPWLKTDAPLKFDGTPTRKFGVYDDDAAVFDWFRKGIDSQRLSMEAQVMDLADDVSYCVHDVEDGIVSGMFQLGWLTNPEQRHRAIETTREWYLPETEPEVVEAALARLEATTTWVTSADGARNAHAALKDMTSQLIGRFSTAAFEATRDAYGNDPLTRHAANVIVPEETELEIATMKGIAAHFVMSSSRRQPLYEAQREVLLELVDFLIATEDQYLEPMYSEDWRAASNDAARKRVVIDQVAALTDHSALIWHGNLVRGSAQPTPLPIGMPH</sequence>
<dbReference type="InterPro" id="IPR003607">
    <property type="entry name" value="HD/PDEase_dom"/>
</dbReference>
<dbReference type="Pfam" id="PF13286">
    <property type="entry name" value="HD_assoc"/>
    <property type="match status" value="1"/>
</dbReference>
<evidence type="ECO:0000256" key="3">
    <source>
        <dbReference type="SAM" id="MobiDB-lite"/>
    </source>
</evidence>
<dbReference type="PROSITE" id="PS51831">
    <property type="entry name" value="HD"/>
    <property type="match status" value="1"/>
</dbReference>
<name>A0ABP5FYR8_9MICC</name>
<dbReference type="SUPFAM" id="SSF109604">
    <property type="entry name" value="HD-domain/PDEase-like"/>
    <property type="match status" value="1"/>
</dbReference>
<dbReference type="InterPro" id="IPR050135">
    <property type="entry name" value="dGTPase-like"/>
</dbReference>
<protein>
    <recommendedName>
        <fullName evidence="2">Deoxyguanosinetriphosphate triphosphohydrolase-like protein</fullName>
    </recommendedName>
</protein>
<feature type="region of interest" description="Disordered" evidence="3">
    <location>
        <begin position="1"/>
        <end position="22"/>
    </location>
</feature>
<accession>A0ABP5FYR8</accession>
<dbReference type="Gene3D" id="1.10.3210.10">
    <property type="entry name" value="Hypothetical protein af1432"/>
    <property type="match status" value="1"/>
</dbReference>
<dbReference type="PANTHER" id="PTHR11373">
    <property type="entry name" value="DEOXYNUCLEOSIDE TRIPHOSPHATE TRIPHOSPHOHYDROLASE"/>
    <property type="match status" value="1"/>
</dbReference>
<evidence type="ECO:0000313" key="5">
    <source>
        <dbReference type="EMBL" id="GAA2036921.1"/>
    </source>
</evidence>
<dbReference type="InterPro" id="IPR023023">
    <property type="entry name" value="dNTPase_2"/>
</dbReference>
<dbReference type="Pfam" id="PF01966">
    <property type="entry name" value="HD"/>
    <property type="match status" value="1"/>
</dbReference>
<evidence type="ECO:0000256" key="2">
    <source>
        <dbReference type="HAMAP-Rule" id="MF_01212"/>
    </source>
</evidence>
<organism evidence="5 6">
    <name type="scientific">Yaniella flava</name>
    <dbReference type="NCBI Taxonomy" id="287930"/>
    <lineage>
        <taxon>Bacteria</taxon>
        <taxon>Bacillati</taxon>
        <taxon>Actinomycetota</taxon>
        <taxon>Actinomycetes</taxon>
        <taxon>Micrococcales</taxon>
        <taxon>Micrococcaceae</taxon>
        <taxon>Yaniella</taxon>
    </lineage>
</organism>